<protein>
    <submittedName>
        <fullName evidence="1">Uncharacterized protein</fullName>
    </submittedName>
</protein>
<name>A0ACC1SUT7_9APHY</name>
<comment type="caution">
    <text evidence="1">The sequence shown here is derived from an EMBL/GenBank/DDBJ whole genome shotgun (WGS) entry which is preliminary data.</text>
</comment>
<evidence type="ECO:0000313" key="2">
    <source>
        <dbReference type="Proteomes" id="UP001148662"/>
    </source>
</evidence>
<gene>
    <name evidence="1" type="ORF">NM688_g5467</name>
</gene>
<accession>A0ACC1SUT7</accession>
<dbReference type="Proteomes" id="UP001148662">
    <property type="component" value="Unassembled WGS sequence"/>
</dbReference>
<dbReference type="EMBL" id="JANHOG010001009">
    <property type="protein sequence ID" value="KAJ3546868.1"/>
    <property type="molecule type" value="Genomic_DNA"/>
</dbReference>
<reference evidence="1" key="1">
    <citation type="submission" date="2022-07" db="EMBL/GenBank/DDBJ databases">
        <title>Genome Sequence of Phlebia brevispora.</title>
        <authorList>
            <person name="Buettner E."/>
        </authorList>
    </citation>
    <scope>NUCLEOTIDE SEQUENCE</scope>
    <source>
        <strain evidence="1">MPL23</strain>
    </source>
</reference>
<proteinExistence type="predicted"/>
<sequence length="1103" mass="123831">MSSIITWDSDPITIYSSNSSGNPMMYRRKQIDALLNHCSLIEQAISHLQNQPKSPGSVNATVNRMKEACDSAKSVAQLLTEKGFLWCLMHSNQIDEGIRNSENKMAQVYTTSGAFADSNVTDFRNQMAREREADNAYLTQYLRTISEADSDFITLLLSQNGMRFQELVVAILKYVQRLPSLSQFSPEDVLLQVIAKSISCIIGKSIEEYQVSPCVLSSLEVEFNLLSPVGNGSSGQVYKGEWNGAVVAVKRMHAEDARTISEEQRKAMRHEVKVWSSLQHPNILTFYGACLEAAVPFIVMRYCPFGNISQYLEKHSNADRTRLSYEVTLGLAFLHGKNIVHADVKAANVLVGTDHHALLTDFGLSLKLQEIRSQSTFSRDIDRQRGTLLWMAPEVLLGASPDMSADVYSLGITIWEIFSGQTPFQGVINDQILMDNVVSRNMRPKRPSRLSQDRLWAVVQRCWVAERESRPKAKEVQSVLQPLMQDIDKDVNTLAVTMSSMATQTPVPPESLNHGLSPEKAITSSTQYDICNRTGLPIYIWPDIGSGTTAKESTKMKIANGETTQWGFGSTLFMPQRYSYPDQKAIGIEFIDTSLDQIRCIRIDEEGECKYAIRSTTAGQTDYLLREVEKHDGIKHVTLRSLHRIENKMALPLEIAVPDDNGANILFETIPPGRDYALPVSGSGRNRIKLKPDQRLGYLWSPFIWREDLLAQQAMTVRCHHASGQQDDAFWFQVWMSVDKSQAVHPQTTLKVCAPMEVENLLPFDIVFCIWDQFANTSWRNFARKRQIASSHTVDPDHTLLLNIDIQNSAFLPSEFAIINVSPSSRDFKTEDTIKLFDHHGKMLRLKLNYIRYPEAGGAFVVQIYSSYLVVNKTGLPMTIEAWSGWFSNPSPLIVGDSSSESTSKPGPFMLPADERSTYFRFKLQNYVWSQFIDFKDPLGSAHILLSHTNMTFTPARAAVEISWCEGPGKYKLTKVITLLPQIMLRNNYDKALSFWEYKSSSALERTVGPGEDGPMYFTQPMDKLITIGLAGNVGWSRSDPMNLNERCVVQFRLNNASGKRTCLLMLSTVGAGFTIYVVVAPVGSVVPARIEALSPWDDKLPA</sequence>
<organism evidence="1 2">
    <name type="scientific">Phlebia brevispora</name>
    <dbReference type="NCBI Taxonomy" id="194682"/>
    <lineage>
        <taxon>Eukaryota</taxon>
        <taxon>Fungi</taxon>
        <taxon>Dikarya</taxon>
        <taxon>Basidiomycota</taxon>
        <taxon>Agaricomycotina</taxon>
        <taxon>Agaricomycetes</taxon>
        <taxon>Polyporales</taxon>
        <taxon>Meruliaceae</taxon>
        <taxon>Phlebia</taxon>
    </lineage>
</organism>
<keyword evidence="2" id="KW-1185">Reference proteome</keyword>
<evidence type="ECO:0000313" key="1">
    <source>
        <dbReference type="EMBL" id="KAJ3546868.1"/>
    </source>
</evidence>